<reference evidence="5" key="1">
    <citation type="journal article" date="2020" name="Stud. Mycol.">
        <title>101 Dothideomycetes genomes: a test case for predicting lifestyles and emergence of pathogens.</title>
        <authorList>
            <person name="Haridas S."/>
            <person name="Albert R."/>
            <person name="Binder M."/>
            <person name="Bloem J."/>
            <person name="Labutti K."/>
            <person name="Salamov A."/>
            <person name="Andreopoulos B."/>
            <person name="Baker S."/>
            <person name="Barry K."/>
            <person name="Bills G."/>
            <person name="Bluhm B."/>
            <person name="Cannon C."/>
            <person name="Castanera R."/>
            <person name="Culley D."/>
            <person name="Daum C."/>
            <person name="Ezra D."/>
            <person name="Gonzalez J."/>
            <person name="Henrissat B."/>
            <person name="Kuo A."/>
            <person name="Liang C."/>
            <person name="Lipzen A."/>
            <person name="Lutzoni F."/>
            <person name="Magnuson J."/>
            <person name="Mondo S."/>
            <person name="Nolan M."/>
            <person name="Ohm R."/>
            <person name="Pangilinan J."/>
            <person name="Park H.-J."/>
            <person name="Ramirez L."/>
            <person name="Alfaro M."/>
            <person name="Sun H."/>
            <person name="Tritt A."/>
            <person name="Yoshinaga Y."/>
            <person name="Zwiers L.-H."/>
            <person name="Turgeon B."/>
            <person name="Goodwin S."/>
            <person name="Spatafora J."/>
            <person name="Crous P."/>
            <person name="Grigoriev I."/>
        </authorList>
    </citation>
    <scope>NUCLEOTIDE SEQUENCE</scope>
    <source>
        <strain evidence="5">CBS 119687</strain>
    </source>
</reference>
<evidence type="ECO:0000259" key="3">
    <source>
        <dbReference type="PROSITE" id="PS51048"/>
    </source>
</evidence>
<name>A0A6A6A3W6_9PLEO</name>
<feature type="compositionally biased region" description="Low complexity" evidence="2">
    <location>
        <begin position="144"/>
        <end position="157"/>
    </location>
</feature>
<dbReference type="RefSeq" id="XP_033519673.1">
    <property type="nucleotide sequence ID" value="XM_033669822.1"/>
</dbReference>
<feature type="region of interest" description="Disordered" evidence="2">
    <location>
        <begin position="362"/>
        <end position="389"/>
    </location>
</feature>
<protein>
    <submittedName>
        <fullName evidence="5">SGS-domain-containing protein</fullName>
    </submittedName>
</protein>
<dbReference type="Pfam" id="PF04969">
    <property type="entry name" value="CS"/>
    <property type="match status" value="1"/>
</dbReference>
<evidence type="ECO:0000256" key="1">
    <source>
        <dbReference type="ARBA" id="ARBA00008509"/>
    </source>
</evidence>
<dbReference type="InterPro" id="IPR011990">
    <property type="entry name" value="TPR-like_helical_dom_sf"/>
</dbReference>
<evidence type="ECO:0000313" key="5">
    <source>
        <dbReference type="EMBL" id="KAF2125281.1"/>
    </source>
</evidence>
<organism evidence="5 6">
    <name type="scientific">Dothidotthia symphoricarpi CBS 119687</name>
    <dbReference type="NCBI Taxonomy" id="1392245"/>
    <lineage>
        <taxon>Eukaryota</taxon>
        <taxon>Fungi</taxon>
        <taxon>Dikarya</taxon>
        <taxon>Ascomycota</taxon>
        <taxon>Pezizomycotina</taxon>
        <taxon>Dothideomycetes</taxon>
        <taxon>Pleosporomycetidae</taxon>
        <taxon>Pleosporales</taxon>
        <taxon>Dothidotthiaceae</taxon>
        <taxon>Dothidotthia</taxon>
    </lineage>
</organism>
<dbReference type="OrthoDB" id="1898560at2759"/>
<dbReference type="GeneID" id="54410254"/>
<feature type="domain" description="CS" evidence="4">
    <location>
        <begin position="179"/>
        <end position="271"/>
    </location>
</feature>
<keyword evidence="6" id="KW-1185">Reference proteome</keyword>
<sequence>MDEARKGDAALSASNYEEAIQHLTNALSSNPTAVKYYISRSTAYQRSSKYAEALADAEVAVVLAHKRAVRELIKDAQFRRAIALYFLGNYADAEHLLNTVKKLDDKEKMLPIWTMKVAAKLKDIPEGDERRQVTIKDIPDVNVPTASSTAKSAPAKSQDSESKTADTPVAPKAVVPTPADKIKHDWYQNNDNIVFSILAKGVPKDEATVEILKDSLSVTFPIGDTKSEWSFSADPLFASIDPAQSMYRVTPNKVEVTLRKAKPGLKWHDIEGDREVEVEDDKKSAIPSHVLSGKSNQESPPVYPTSSKSGVKNWDKVVMDDLGDKDDMEGDETSAFFKKLYAGAGAEQQRAMLKSYQESGGTVLSTDWGNVGSRTVVPEPPEGMEAKKY</sequence>
<feature type="region of interest" description="Disordered" evidence="2">
    <location>
        <begin position="132"/>
        <end position="172"/>
    </location>
</feature>
<dbReference type="CDD" id="cd06466">
    <property type="entry name" value="p23_CS_SGT1_like"/>
    <property type="match status" value="1"/>
</dbReference>
<dbReference type="SUPFAM" id="SSF49764">
    <property type="entry name" value="HSP20-like chaperones"/>
    <property type="match status" value="1"/>
</dbReference>
<comment type="similarity">
    <text evidence="1">Belongs to the SGT1 family.</text>
</comment>
<feature type="region of interest" description="Disordered" evidence="2">
    <location>
        <begin position="289"/>
        <end position="309"/>
    </location>
</feature>
<dbReference type="InterPro" id="IPR007699">
    <property type="entry name" value="SGS_dom"/>
</dbReference>
<dbReference type="InterPro" id="IPR007052">
    <property type="entry name" value="CS_dom"/>
</dbReference>
<feature type="compositionally biased region" description="Polar residues" evidence="2">
    <location>
        <begin position="293"/>
        <end position="309"/>
    </location>
</feature>
<feature type="domain" description="SGS" evidence="3">
    <location>
        <begin position="302"/>
        <end position="389"/>
    </location>
</feature>
<dbReference type="InterPro" id="IPR044563">
    <property type="entry name" value="Sgt1-like"/>
</dbReference>
<dbReference type="SUPFAM" id="SSF48452">
    <property type="entry name" value="TPR-like"/>
    <property type="match status" value="1"/>
</dbReference>
<evidence type="ECO:0000259" key="4">
    <source>
        <dbReference type="PROSITE" id="PS51203"/>
    </source>
</evidence>
<dbReference type="AlphaFoldDB" id="A0A6A6A3W6"/>
<dbReference type="PANTHER" id="PTHR45862">
    <property type="entry name" value="PROTEIN SGT1 HOMOLOG"/>
    <property type="match status" value="1"/>
</dbReference>
<evidence type="ECO:0000256" key="2">
    <source>
        <dbReference type="SAM" id="MobiDB-lite"/>
    </source>
</evidence>
<dbReference type="Gene3D" id="2.60.40.790">
    <property type="match status" value="1"/>
</dbReference>
<dbReference type="Gene3D" id="1.25.40.10">
    <property type="entry name" value="Tetratricopeptide repeat domain"/>
    <property type="match status" value="1"/>
</dbReference>
<dbReference type="Pfam" id="PF05002">
    <property type="entry name" value="SGS"/>
    <property type="match status" value="1"/>
</dbReference>
<dbReference type="EMBL" id="ML977516">
    <property type="protein sequence ID" value="KAF2125281.1"/>
    <property type="molecule type" value="Genomic_DNA"/>
</dbReference>
<dbReference type="PROSITE" id="PS51203">
    <property type="entry name" value="CS"/>
    <property type="match status" value="1"/>
</dbReference>
<proteinExistence type="inferred from homology"/>
<evidence type="ECO:0000313" key="6">
    <source>
        <dbReference type="Proteomes" id="UP000799771"/>
    </source>
</evidence>
<gene>
    <name evidence="5" type="ORF">P153DRAFT_378766</name>
</gene>
<dbReference type="GO" id="GO:0051087">
    <property type="term" value="F:protein-folding chaperone binding"/>
    <property type="evidence" value="ECO:0007669"/>
    <property type="project" value="InterPro"/>
</dbReference>
<dbReference type="Proteomes" id="UP000799771">
    <property type="component" value="Unassembled WGS sequence"/>
</dbReference>
<dbReference type="PROSITE" id="PS51048">
    <property type="entry name" value="SGS"/>
    <property type="match status" value="1"/>
</dbReference>
<accession>A0A6A6A3W6</accession>
<dbReference type="InterPro" id="IPR008978">
    <property type="entry name" value="HSP20-like_chaperone"/>
</dbReference>